<feature type="transmembrane region" description="Helical" evidence="6">
    <location>
        <begin position="407"/>
        <end position="426"/>
    </location>
</feature>
<dbReference type="PANTHER" id="PTHR11706">
    <property type="entry name" value="SOLUTE CARRIER PROTEIN FAMILY 11 MEMBER"/>
    <property type="match status" value="1"/>
</dbReference>
<keyword evidence="4 6" id="KW-0472">Membrane</keyword>
<feature type="transmembrane region" description="Helical" evidence="6">
    <location>
        <begin position="131"/>
        <end position="150"/>
    </location>
</feature>
<keyword evidence="2 6" id="KW-0812">Transmembrane</keyword>
<name>A0ABU3X052_9EURY</name>
<feature type="transmembrane region" description="Helical" evidence="6">
    <location>
        <begin position="102"/>
        <end position="125"/>
    </location>
</feature>
<dbReference type="Proteomes" id="UP001281203">
    <property type="component" value="Unassembled WGS sequence"/>
</dbReference>
<feature type="compositionally biased region" description="Basic and acidic residues" evidence="5">
    <location>
        <begin position="48"/>
        <end position="65"/>
    </location>
</feature>
<evidence type="ECO:0000256" key="4">
    <source>
        <dbReference type="ARBA" id="ARBA00023136"/>
    </source>
</evidence>
<accession>A0ABU3X052</accession>
<evidence type="ECO:0000256" key="2">
    <source>
        <dbReference type="ARBA" id="ARBA00022692"/>
    </source>
</evidence>
<dbReference type="InterPro" id="IPR001046">
    <property type="entry name" value="NRAMP_fam"/>
</dbReference>
<feature type="transmembrane region" description="Helical" evidence="6">
    <location>
        <begin position="482"/>
        <end position="504"/>
    </location>
</feature>
<evidence type="ECO:0000256" key="6">
    <source>
        <dbReference type="SAM" id="Phobius"/>
    </source>
</evidence>
<proteinExistence type="predicted"/>
<evidence type="ECO:0000256" key="5">
    <source>
        <dbReference type="SAM" id="MobiDB-lite"/>
    </source>
</evidence>
<keyword evidence="8" id="KW-1185">Reference proteome</keyword>
<dbReference type="EMBL" id="WBKO01000001">
    <property type="protein sequence ID" value="MDV2481429.1"/>
    <property type="molecule type" value="Genomic_DNA"/>
</dbReference>
<dbReference type="NCBIfam" id="NF037982">
    <property type="entry name" value="Nramp_1"/>
    <property type="match status" value="1"/>
</dbReference>
<dbReference type="PANTHER" id="PTHR11706:SF3">
    <property type="entry name" value="METAL ION TRANSPORT PROTEIN"/>
    <property type="match status" value="1"/>
</dbReference>
<evidence type="ECO:0000256" key="1">
    <source>
        <dbReference type="ARBA" id="ARBA00004141"/>
    </source>
</evidence>
<evidence type="ECO:0000313" key="7">
    <source>
        <dbReference type="EMBL" id="MDV2481429.1"/>
    </source>
</evidence>
<protein>
    <submittedName>
        <fullName evidence="7">Divalent metal cation transporter</fullName>
    </submittedName>
</protein>
<dbReference type="Pfam" id="PF01566">
    <property type="entry name" value="Nramp"/>
    <property type="match status" value="1"/>
</dbReference>
<feature type="region of interest" description="Disordered" evidence="5">
    <location>
        <begin position="38"/>
        <end position="92"/>
    </location>
</feature>
<evidence type="ECO:0000313" key="8">
    <source>
        <dbReference type="Proteomes" id="UP001281203"/>
    </source>
</evidence>
<feature type="transmembrane region" description="Helical" evidence="6">
    <location>
        <begin position="239"/>
        <end position="263"/>
    </location>
</feature>
<feature type="transmembrane region" description="Helical" evidence="6">
    <location>
        <begin position="516"/>
        <end position="539"/>
    </location>
</feature>
<feature type="transmembrane region" description="Helical" evidence="6">
    <location>
        <begin position="455"/>
        <end position="476"/>
    </location>
</feature>
<keyword evidence="3 6" id="KW-1133">Transmembrane helix</keyword>
<comment type="caution">
    <text evidence="7">The sequence shown here is derived from an EMBL/GenBank/DDBJ whole genome shotgun (WGS) entry which is preliminary data.</text>
</comment>
<gene>
    <name evidence="7" type="ORF">F8E02_05295</name>
</gene>
<sequence>MYRVGLDCGRLSASEAGGGETAAAARPRNPLFSWGLVAAPDLSGSRPARPDEVRVPRDDRRREDLSIPGPPRGRPHPGRGGRDTMADEDRSIVPPAPRGRELLAWIGPAIIWMISAIATGELLFTPRIASLYGYTVLWTLILAIFLKALLAREIGRYAVVTGGSLLQGIKNLPGPKNWGVWIIILPQLFVAVTTITGMAGAASSAIILALPGGFTAWAVIFLLISLTLVFFGKYRGVEYASIVMAIIIIVALVITAAFVFPGTEPLAAGLVPALPADVDFAELLPWIGFMMSGAAGLIWYSYWLTARGYGAAYHTVHRREGEVAVIEEESLPDIAHLSPTETGRMRDWIRIMTFSTTVAASIVLILLIALLILGTELLRPQGLLPEGPEVTAVLSVLLGDVWGPPGAWLMILAAFFAFWSTIVANLDGWTRMLGQGSIFIARQVRAAGRWVSMRFYRYVYLLGLMGVLPLILIVVWPEPVTFLGMAGIVEAIHIPVVAFATLYLNRKTLPRELRPSLSITVLTFAVGVFFAAFSVYYIAIEIFGLA</sequence>
<comment type="subcellular location">
    <subcellularLocation>
        <location evidence="1">Membrane</location>
        <topology evidence="1">Multi-pass membrane protein</topology>
    </subcellularLocation>
</comment>
<feature type="compositionally biased region" description="Basic and acidic residues" evidence="5">
    <location>
        <begin position="80"/>
        <end position="91"/>
    </location>
</feature>
<feature type="transmembrane region" description="Helical" evidence="6">
    <location>
        <begin position="283"/>
        <end position="303"/>
    </location>
</feature>
<organism evidence="7 8">
    <name type="scientific">Methanoculleus caldifontis</name>
    <dbReference type="NCBI Taxonomy" id="2651577"/>
    <lineage>
        <taxon>Archaea</taxon>
        <taxon>Methanobacteriati</taxon>
        <taxon>Methanobacteriota</taxon>
        <taxon>Stenosarchaea group</taxon>
        <taxon>Methanomicrobia</taxon>
        <taxon>Methanomicrobiales</taxon>
        <taxon>Methanomicrobiaceae</taxon>
        <taxon>Methanoculleus</taxon>
    </lineage>
</organism>
<feature type="transmembrane region" description="Helical" evidence="6">
    <location>
        <begin position="214"/>
        <end position="232"/>
    </location>
</feature>
<feature type="transmembrane region" description="Helical" evidence="6">
    <location>
        <begin position="351"/>
        <end position="373"/>
    </location>
</feature>
<reference evidence="7 8" key="1">
    <citation type="submission" date="2019-10" db="EMBL/GenBank/DDBJ databases">
        <title>Isolation and characterization of Methanoculleus sp. Wushi-C6 from a hot spring well.</title>
        <authorList>
            <person name="Chen S.-C."/>
            <person name="Lan Z.-H."/>
            <person name="You Y.-T."/>
            <person name="Lai M.-C."/>
        </authorList>
    </citation>
    <scope>NUCLEOTIDE SEQUENCE [LARGE SCALE GENOMIC DNA]</scope>
    <source>
        <strain evidence="7 8">Wushi-C6</strain>
    </source>
</reference>
<feature type="transmembrane region" description="Helical" evidence="6">
    <location>
        <begin position="180"/>
        <end position="208"/>
    </location>
</feature>
<evidence type="ECO:0000256" key="3">
    <source>
        <dbReference type="ARBA" id="ARBA00022989"/>
    </source>
</evidence>